<feature type="transmembrane region" description="Helical" evidence="6">
    <location>
        <begin position="256"/>
        <end position="279"/>
    </location>
</feature>
<evidence type="ECO:0000256" key="1">
    <source>
        <dbReference type="ARBA" id="ARBA00004141"/>
    </source>
</evidence>
<feature type="transmembrane region" description="Helical" evidence="6">
    <location>
        <begin position="59"/>
        <end position="82"/>
    </location>
</feature>
<evidence type="ECO:0000256" key="5">
    <source>
        <dbReference type="ARBA" id="ARBA00023136"/>
    </source>
</evidence>
<comment type="subcellular location">
    <subcellularLocation>
        <location evidence="1">Membrane</location>
        <topology evidence="1">Multi-pass membrane protein</topology>
    </subcellularLocation>
</comment>
<dbReference type="InterPro" id="IPR044644">
    <property type="entry name" value="DinF-like"/>
</dbReference>
<dbReference type="PANTHER" id="PTHR42893:SF46">
    <property type="entry name" value="PROTEIN DETOXIFICATION 44, CHLOROPLASTIC"/>
    <property type="match status" value="1"/>
</dbReference>
<evidence type="ECO:0000256" key="6">
    <source>
        <dbReference type="SAM" id="Phobius"/>
    </source>
</evidence>
<keyword evidence="5 6" id="KW-0472">Membrane</keyword>
<gene>
    <name evidence="7" type="ORF">MAIC_19650</name>
</gene>
<organism evidence="7 8">
    <name type="scientific">Mycolicibacterium aichiense</name>
    <dbReference type="NCBI Taxonomy" id="1799"/>
    <lineage>
        <taxon>Bacteria</taxon>
        <taxon>Bacillati</taxon>
        <taxon>Actinomycetota</taxon>
        <taxon>Actinomycetes</taxon>
        <taxon>Mycobacteriales</taxon>
        <taxon>Mycobacteriaceae</taxon>
        <taxon>Mycolicibacterium</taxon>
    </lineage>
</organism>
<dbReference type="PANTHER" id="PTHR42893">
    <property type="entry name" value="PROTEIN DETOXIFICATION 44, CHLOROPLASTIC-RELATED"/>
    <property type="match status" value="1"/>
</dbReference>
<feature type="transmembrane region" description="Helical" evidence="6">
    <location>
        <begin position="183"/>
        <end position="203"/>
    </location>
</feature>
<feature type="transmembrane region" description="Helical" evidence="6">
    <location>
        <begin position="107"/>
        <end position="130"/>
    </location>
</feature>
<feature type="transmembrane region" description="Helical" evidence="6">
    <location>
        <begin position="367"/>
        <end position="389"/>
    </location>
</feature>
<keyword evidence="3 6" id="KW-0812">Transmembrane</keyword>
<name>A0AAD1HKS5_9MYCO</name>
<feature type="transmembrane region" description="Helical" evidence="6">
    <location>
        <begin position="291"/>
        <end position="317"/>
    </location>
</feature>
<feature type="transmembrane region" description="Helical" evidence="6">
    <location>
        <begin position="150"/>
        <end position="171"/>
    </location>
</feature>
<dbReference type="KEGG" id="maic:MAIC_19650"/>
<evidence type="ECO:0000256" key="4">
    <source>
        <dbReference type="ARBA" id="ARBA00022989"/>
    </source>
</evidence>
<feature type="transmembrane region" description="Helical" evidence="6">
    <location>
        <begin position="27"/>
        <end position="47"/>
    </location>
</feature>
<feature type="transmembrane region" description="Helical" evidence="6">
    <location>
        <begin position="329"/>
        <end position="355"/>
    </location>
</feature>
<dbReference type="InterPro" id="IPR002528">
    <property type="entry name" value="MATE_fam"/>
</dbReference>
<comment type="similarity">
    <text evidence="2">Belongs to the multi antimicrobial extrusion (MATE) (TC 2.A.66.1) family.</text>
</comment>
<evidence type="ECO:0000256" key="3">
    <source>
        <dbReference type="ARBA" id="ARBA00022692"/>
    </source>
</evidence>
<protein>
    <submittedName>
        <fullName evidence="7">MATE family efflux transporter</fullName>
    </submittedName>
</protein>
<keyword evidence="4 6" id="KW-1133">Transmembrane helix</keyword>
<proteinExistence type="inferred from homology"/>
<keyword evidence="8" id="KW-1185">Reference proteome</keyword>
<dbReference type="NCBIfam" id="TIGR00797">
    <property type="entry name" value="matE"/>
    <property type="match status" value="1"/>
</dbReference>
<evidence type="ECO:0000313" key="7">
    <source>
        <dbReference type="EMBL" id="BBX07162.1"/>
    </source>
</evidence>
<feature type="transmembrane region" description="Helical" evidence="6">
    <location>
        <begin position="215"/>
        <end position="235"/>
    </location>
</feature>
<evidence type="ECO:0000313" key="8">
    <source>
        <dbReference type="Proteomes" id="UP000467327"/>
    </source>
</evidence>
<reference evidence="7 8" key="1">
    <citation type="journal article" date="2019" name="Emerg. Microbes Infect.">
        <title>Comprehensive subspecies identification of 175 nontuberculous mycobacteria species based on 7547 genomic profiles.</title>
        <authorList>
            <person name="Matsumoto Y."/>
            <person name="Kinjo T."/>
            <person name="Motooka D."/>
            <person name="Nabeya D."/>
            <person name="Jung N."/>
            <person name="Uechi K."/>
            <person name="Horii T."/>
            <person name="Iida T."/>
            <person name="Fujita J."/>
            <person name="Nakamura S."/>
        </authorList>
    </citation>
    <scope>NUCLEOTIDE SEQUENCE [LARGE SCALE GENOMIC DNA]</scope>
    <source>
        <strain evidence="7 8">JCM 6376</strain>
    </source>
</reference>
<dbReference type="EMBL" id="AP022561">
    <property type="protein sequence ID" value="BBX07162.1"/>
    <property type="molecule type" value="Genomic_DNA"/>
</dbReference>
<dbReference type="CDD" id="cd13136">
    <property type="entry name" value="MATE_DinF_like"/>
    <property type="match status" value="1"/>
</dbReference>
<evidence type="ECO:0000256" key="2">
    <source>
        <dbReference type="ARBA" id="ARBA00010199"/>
    </source>
</evidence>
<dbReference type="Proteomes" id="UP000467327">
    <property type="component" value="Chromosome"/>
</dbReference>
<sequence>MADSSHDDSGGQEWSEQGKGSVTSLRIAALALPALGVLAAEPIYLLFDIAIVGRLGALSLAGLAIGGLILSVVSAQLTFLSYGTTARSARFYGAGNRAAAVGEGVQATWLALGMGVAIVAAVHVAAVPIVSAIAGTKSGGGDIAGAALPWVRIAIFGVPAILISAAGNGWMRGVQDTMRPLRYVLVGFAVSAVLCPLLVYGWLGLPRLELAGSAIANLVGQWLAATLFCWALLAEKVSLRLDTSVLRAQVVMGRDLVLRTLAFQACFVSAAAVAARFGAAAVAAHQVVLQLWNFLALVLDSLAIAAQSLVGAALGAGRAEHAKSVAWRVTVFSAIAAAVLAFVFAAGASVLPALFTDDRSVLAEIGVPWWFMVAQLPIAGIVFALDGVLLGAGDAAFMRTATLVSALVGFLPLIWLSLVFGWGLLGIWSGLSAFMVLRLVFVGWRALSGRWLVPGTN</sequence>
<dbReference type="Pfam" id="PF01554">
    <property type="entry name" value="MatE"/>
    <property type="match status" value="2"/>
</dbReference>
<dbReference type="GO" id="GO:0015297">
    <property type="term" value="F:antiporter activity"/>
    <property type="evidence" value="ECO:0007669"/>
    <property type="project" value="InterPro"/>
</dbReference>
<dbReference type="GO" id="GO:0042910">
    <property type="term" value="F:xenobiotic transmembrane transporter activity"/>
    <property type="evidence" value="ECO:0007669"/>
    <property type="project" value="InterPro"/>
</dbReference>
<dbReference type="GO" id="GO:0005886">
    <property type="term" value="C:plasma membrane"/>
    <property type="evidence" value="ECO:0007669"/>
    <property type="project" value="TreeGrafter"/>
</dbReference>
<accession>A0AAD1HKS5</accession>
<dbReference type="AlphaFoldDB" id="A0AAD1HKS5"/>